<feature type="compositionally biased region" description="Basic and acidic residues" evidence="1">
    <location>
        <begin position="8"/>
        <end position="19"/>
    </location>
</feature>
<name>A0A4R2BDY6_9BACI</name>
<evidence type="ECO:0000256" key="1">
    <source>
        <dbReference type="SAM" id="MobiDB-lite"/>
    </source>
</evidence>
<proteinExistence type="predicted"/>
<evidence type="ECO:0000313" key="3">
    <source>
        <dbReference type="Proteomes" id="UP000295689"/>
    </source>
</evidence>
<sequence>MRGMKTKSRQESKREGLHEGDEDQIDAGKPVERSSWRG</sequence>
<dbReference type="EMBL" id="SLVV01000006">
    <property type="protein sequence ID" value="TCN25147.1"/>
    <property type="molecule type" value="Genomic_DNA"/>
</dbReference>
<keyword evidence="3" id="KW-1185">Reference proteome</keyword>
<gene>
    <name evidence="2" type="ORF">EV146_106351</name>
</gene>
<dbReference type="AlphaFoldDB" id="A0A4R2BDY6"/>
<evidence type="ECO:0000313" key="2">
    <source>
        <dbReference type="EMBL" id="TCN25147.1"/>
    </source>
</evidence>
<comment type="caution">
    <text evidence="2">The sequence shown here is derived from an EMBL/GenBank/DDBJ whole genome shotgun (WGS) entry which is preliminary data.</text>
</comment>
<dbReference type="Proteomes" id="UP000295689">
    <property type="component" value="Unassembled WGS sequence"/>
</dbReference>
<accession>A0A4R2BDY6</accession>
<feature type="compositionally biased region" description="Basic and acidic residues" evidence="1">
    <location>
        <begin position="29"/>
        <end position="38"/>
    </location>
</feature>
<organism evidence="2 3">
    <name type="scientific">Mesobacillus foraminis</name>
    <dbReference type="NCBI Taxonomy" id="279826"/>
    <lineage>
        <taxon>Bacteria</taxon>
        <taxon>Bacillati</taxon>
        <taxon>Bacillota</taxon>
        <taxon>Bacilli</taxon>
        <taxon>Bacillales</taxon>
        <taxon>Bacillaceae</taxon>
        <taxon>Mesobacillus</taxon>
    </lineage>
</organism>
<feature type="region of interest" description="Disordered" evidence="1">
    <location>
        <begin position="1"/>
        <end position="38"/>
    </location>
</feature>
<protein>
    <submittedName>
        <fullName evidence="2">Uncharacterized protein</fullName>
    </submittedName>
</protein>
<reference evidence="2 3" key="1">
    <citation type="journal article" date="2015" name="Stand. Genomic Sci.">
        <title>Genomic Encyclopedia of Bacterial and Archaeal Type Strains, Phase III: the genomes of soil and plant-associated and newly described type strains.</title>
        <authorList>
            <person name="Whitman W.B."/>
            <person name="Woyke T."/>
            <person name="Klenk H.P."/>
            <person name="Zhou Y."/>
            <person name="Lilburn T.G."/>
            <person name="Beck B.J."/>
            <person name="De Vos P."/>
            <person name="Vandamme P."/>
            <person name="Eisen J.A."/>
            <person name="Garrity G."/>
            <person name="Hugenholtz P."/>
            <person name="Kyrpides N.C."/>
        </authorList>
    </citation>
    <scope>NUCLEOTIDE SEQUENCE [LARGE SCALE GENOMIC DNA]</scope>
    <source>
        <strain evidence="2 3">CV53</strain>
    </source>
</reference>